<dbReference type="EMBL" id="GEEE01010393">
    <property type="protein sequence ID" value="JAP52832.1"/>
    <property type="molecule type" value="Transcribed_RNA"/>
</dbReference>
<reference evidence="2" key="1">
    <citation type="submission" date="2016-01" db="EMBL/GenBank/DDBJ databases">
        <title>Reference transcriptome for the parasite Schistocephalus solidus: insights into the molecular evolution of parasitism.</title>
        <authorList>
            <person name="Hebert F.O."/>
            <person name="Grambauer S."/>
            <person name="Barber I."/>
            <person name="Landry C.R."/>
            <person name="Aubin-Horth N."/>
        </authorList>
    </citation>
    <scope>NUCLEOTIDE SEQUENCE</scope>
</reference>
<gene>
    <name evidence="2" type="primary">TENN</name>
    <name evidence="2" type="ORF">TR99321</name>
</gene>
<name>A0A0X3PW83_SCHSO</name>
<dbReference type="PANTHER" id="PTHR47135:SF3">
    <property type="entry name" value="FIBRONECTIN TYPE-III DOMAIN-CONTAINING PROTEIN"/>
    <property type="match status" value="1"/>
</dbReference>
<dbReference type="InterPro" id="IPR036116">
    <property type="entry name" value="FN3_sf"/>
</dbReference>
<protein>
    <submittedName>
        <fullName evidence="2">Tenascin-N</fullName>
    </submittedName>
</protein>
<sequence length="231" mass="25144">EGLRAGTTYNVSLKICNEYMCGSSSETIEETTVPDHLPKPWLTNVVAVSNTSMSVEWEEVDVAKAIYLAKATADNAVESRCFCMVPCSGCLLENLRAGTSYDVSLEVCNDYTCTSSVNTYQETTVPSDLPTPWLKDAFAVSNTSMSVEWEEVDVAEAFYVAKATAGNAEESICSCRVPCSGCQLEGLRAGTTYNVSLEICNEYMCTSSSETIEETIVPGHQKVEKKGSRKH</sequence>
<dbReference type="PROSITE" id="PS50853">
    <property type="entry name" value="FN3"/>
    <property type="match status" value="2"/>
</dbReference>
<feature type="non-terminal residue" evidence="2">
    <location>
        <position position="1"/>
    </location>
</feature>
<dbReference type="PANTHER" id="PTHR47135">
    <property type="entry name" value="FIBRONECTIN TYPE III DOMAIN-CONTAINING PROTEIN 7"/>
    <property type="match status" value="1"/>
</dbReference>
<organism evidence="2">
    <name type="scientific">Schistocephalus solidus</name>
    <name type="common">Tapeworm</name>
    <dbReference type="NCBI Taxonomy" id="70667"/>
    <lineage>
        <taxon>Eukaryota</taxon>
        <taxon>Metazoa</taxon>
        <taxon>Spiralia</taxon>
        <taxon>Lophotrochozoa</taxon>
        <taxon>Platyhelminthes</taxon>
        <taxon>Cestoda</taxon>
        <taxon>Eucestoda</taxon>
        <taxon>Diphyllobothriidea</taxon>
        <taxon>Diphyllobothriidae</taxon>
        <taxon>Schistocephalus</taxon>
    </lineage>
</organism>
<evidence type="ECO:0000259" key="1">
    <source>
        <dbReference type="PROSITE" id="PS50853"/>
    </source>
</evidence>
<dbReference type="InterPro" id="IPR013783">
    <property type="entry name" value="Ig-like_fold"/>
</dbReference>
<feature type="non-terminal residue" evidence="2">
    <location>
        <position position="231"/>
    </location>
</feature>
<dbReference type="Gene3D" id="2.60.40.10">
    <property type="entry name" value="Immunoglobulins"/>
    <property type="match status" value="1"/>
</dbReference>
<accession>A0A0X3PW83</accession>
<evidence type="ECO:0000313" key="2">
    <source>
        <dbReference type="EMBL" id="JAP52832.1"/>
    </source>
</evidence>
<dbReference type="InterPro" id="IPR003961">
    <property type="entry name" value="FN3_dom"/>
</dbReference>
<dbReference type="AlphaFoldDB" id="A0A0X3PW83"/>
<feature type="domain" description="Fibronectin type-III" evidence="1">
    <location>
        <begin position="129"/>
        <end position="219"/>
    </location>
</feature>
<feature type="domain" description="Fibronectin type-III" evidence="1">
    <location>
        <begin position="1"/>
        <end position="35"/>
    </location>
</feature>
<proteinExistence type="predicted"/>
<dbReference type="SUPFAM" id="SSF49265">
    <property type="entry name" value="Fibronectin type III"/>
    <property type="match status" value="2"/>
</dbReference>
<dbReference type="SMART" id="SM00060">
    <property type="entry name" value="FN3"/>
    <property type="match status" value="2"/>
</dbReference>